<dbReference type="Proteomes" id="UP000542210">
    <property type="component" value="Unassembled WGS sequence"/>
</dbReference>
<evidence type="ECO:0000313" key="4">
    <source>
        <dbReference type="EMBL" id="MBB4703695.1"/>
    </source>
</evidence>
<dbReference type="PRINTS" id="PR00038">
    <property type="entry name" value="HTHLUXR"/>
</dbReference>
<dbReference type="GO" id="GO:0005737">
    <property type="term" value="C:cytoplasm"/>
    <property type="evidence" value="ECO:0007669"/>
    <property type="project" value="TreeGrafter"/>
</dbReference>
<dbReference type="PROSITE" id="PS50043">
    <property type="entry name" value="HTH_LUXR_2"/>
    <property type="match status" value="1"/>
</dbReference>
<dbReference type="Pfam" id="PF13191">
    <property type="entry name" value="AAA_16"/>
    <property type="match status" value="1"/>
</dbReference>
<dbReference type="InterPro" id="IPR016032">
    <property type="entry name" value="Sig_transdc_resp-reg_C-effctor"/>
</dbReference>
<dbReference type="CDD" id="cd06170">
    <property type="entry name" value="LuxR_C_like"/>
    <property type="match status" value="1"/>
</dbReference>
<dbReference type="GO" id="GO:0003677">
    <property type="term" value="F:DNA binding"/>
    <property type="evidence" value="ECO:0007669"/>
    <property type="project" value="UniProtKB-KW"/>
</dbReference>
<gene>
    <name evidence="4" type="ORF">BJ982_005239</name>
</gene>
<dbReference type="AlphaFoldDB" id="A0A7W7DBB6"/>
<proteinExistence type="predicted"/>
<dbReference type="SUPFAM" id="SSF46894">
    <property type="entry name" value="C-terminal effector domain of the bipartite response regulators"/>
    <property type="match status" value="1"/>
</dbReference>
<dbReference type="InterPro" id="IPR011990">
    <property type="entry name" value="TPR-like_helical_dom_sf"/>
</dbReference>
<dbReference type="GO" id="GO:0005524">
    <property type="term" value="F:ATP binding"/>
    <property type="evidence" value="ECO:0007669"/>
    <property type="project" value="UniProtKB-KW"/>
</dbReference>
<name>A0A7W7DBB6_9ACTN</name>
<dbReference type="EMBL" id="JACHND010000001">
    <property type="protein sequence ID" value="MBB4703695.1"/>
    <property type="molecule type" value="Genomic_DNA"/>
</dbReference>
<dbReference type="Gene3D" id="1.10.10.10">
    <property type="entry name" value="Winged helix-like DNA-binding domain superfamily/Winged helix DNA-binding domain"/>
    <property type="match status" value="1"/>
</dbReference>
<evidence type="ECO:0000259" key="3">
    <source>
        <dbReference type="PROSITE" id="PS50043"/>
    </source>
</evidence>
<dbReference type="InterPro" id="IPR000792">
    <property type="entry name" value="Tscrpt_reg_LuxR_C"/>
</dbReference>
<accession>A0A7W7DBB6</accession>
<dbReference type="Gene3D" id="3.40.50.300">
    <property type="entry name" value="P-loop containing nucleotide triphosphate hydrolases"/>
    <property type="match status" value="1"/>
</dbReference>
<keyword evidence="2" id="KW-0067">ATP-binding</keyword>
<keyword evidence="1" id="KW-0547">Nucleotide-binding</keyword>
<reference evidence="4 5" key="1">
    <citation type="submission" date="2020-08" db="EMBL/GenBank/DDBJ databases">
        <title>Sequencing the genomes of 1000 actinobacteria strains.</title>
        <authorList>
            <person name="Klenk H.-P."/>
        </authorList>
    </citation>
    <scope>NUCLEOTIDE SEQUENCE [LARGE SCALE GENOMIC DNA]</scope>
    <source>
        <strain evidence="4 5">DSM 45784</strain>
    </source>
</reference>
<evidence type="ECO:0000256" key="2">
    <source>
        <dbReference type="ARBA" id="ARBA00022840"/>
    </source>
</evidence>
<dbReference type="Gene3D" id="1.25.40.10">
    <property type="entry name" value="Tetratricopeptide repeat domain"/>
    <property type="match status" value="1"/>
</dbReference>
<dbReference type="PANTHER" id="PTHR16305:SF35">
    <property type="entry name" value="TRANSCRIPTIONAL ACTIVATOR DOMAIN"/>
    <property type="match status" value="1"/>
</dbReference>
<keyword evidence="5" id="KW-1185">Reference proteome</keyword>
<protein>
    <submittedName>
        <fullName evidence="4">DNA-binding CsgD family transcriptional regulator</fullName>
    </submittedName>
</protein>
<organism evidence="4 5">
    <name type="scientific">Sphaerisporangium siamense</name>
    <dbReference type="NCBI Taxonomy" id="795645"/>
    <lineage>
        <taxon>Bacteria</taxon>
        <taxon>Bacillati</taxon>
        <taxon>Actinomycetota</taxon>
        <taxon>Actinomycetes</taxon>
        <taxon>Streptosporangiales</taxon>
        <taxon>Streptosporangiaceae</taxon>
        <taxon>Sphaerisporangium</taxon>
    </lineage>
</organism>
<dbReference type="SMART" id="SM00421">
    <property type="entry name" value="HTH_LUXR"/>
    <property type="match status" value="1"/>
</dbReference>
<dbReference type="Pfam" id="PF00196">
    <property type="entry name" value="GerE"/>
    <property type="match status" value="1"/>
</dbReference>
<keyword evidence="4" id="KW-0238">DNA-binding</keyword>
<dbReference type="GO" id="GO:0004016">
    <property type="term" value="F:adenylate cyclase activity"/>
    <property type="evidence" value="ECO:0007669"/>
    <property type="project" value="TreeGrafter"/>
</dbReference>
<dbReference type="InterPro" id="IPR036388">
    <property type="entry name" value="WH-like_DNA-bd_sf"/>
</dbReference>
<dbReference type="InterPro" id="IPR041664">
    <property type="entry name" value="AAA_16"/>
</dbReference>
<dbReference type="RefSeq" id="WP_184884277.1">
    <property type="nucleotide sequence ID" value="NZ_BOOV01000001.1"/>
</dbReference>
<feature type="domain" description="HTH luxR-type" evidence="3">
    <location>
        <begin position="839"/>
        <end position="906"/>
    </location>
</feature>
<dbReference type="InterPro" id="IPR027417">
    <property type="entry name" value="P-loop_NTPase"/>
</dbReference>
<comment type="caution">
    <text evidence="4">The sequence shown here is derived from an EMBL/GenBank/DDBJ whole genome shotgun (WGS) entry which is preliminary data.</text>
</comment>
<dbReference type="SUPFAM" id="SSF52540">
    <property type="entry name" value="P-loop containing nucleoside triphosphate hydrolases"/>
    <property type="match status" value="1"/>
</dbReference>
<evidence type="ECO:0000313" key="5">
    <source>
        <dbReference type="Proteomes" id="UP000542210"/>
    </source>
</evidence>
<dbReference type="GO" id="GO:0006355">
    <property type="term" value="P:regulation of DNA-templated transcription"/>
    <property type="evidence" value="ECO:0007669"/>
    <property type="project" value="InterPro"/>
</dbReference>
<dbReference type="PANTHER" id="PTHR16305">
    <property type="entry name" value="TESTICULAR SOLUBLE ADENYLYL CYCLASE"/>
    <property type="match status" value="1"/>
</dbReference>
<evidence type="ECO:0000256" key="1">
    <source>
        <dbReference type="ARBA" id="ARBA00022741"/>
    </source>
</evidence>
<sequence length="906" mass="96508">MIGREAELCQIRDMLDSVRTSGSALLVHGDAGIGKSTLLSAAAAAAATRDLRVLRCTGTRTESQLAFAGLHELLHPVRDRIDGLPPLQASALRAALGLDDHFSHDPFLVGLGALGLLEEVAHERPLLLVVEDLQWLDHSSVEVLRFVARRLALSPIVLLAACRSGGAEPIPELAVPRLHLTGLATDDAGRLLDRLGLPPTGPLRGHILAEAQGNPLALVELPKALHDQGLLDMSSLRPRLPLTERLQEVFATRVSATPPRTRQMLLLAAANDGSSLTELLTAAAIRGLGVEDLAPAEQEGLVLCADDTIAFRHPLVQSAVYTTATLAERMGAHRTLADVLADDVTRSVWHRAAATAGRDEQVAAALQAVAESASARGGTRTAVHAFERAARLSPSSERRARRLTLAVEAAQQAGLTSAMHGFIDEARALTDEPVLTARLLFAEAIEAMIRGTSTVDLSELVTVARRVAASDPTLAAYLVGCAVAECYQSASPPAARREVAAAIDALGHPPDHPVRVVNLSMLMPREHLHMAPAIAALVEQAPPDVLLLMGLANAAEALQMLPTAEAAWREVVAVSRRAGATGQLTIALNRVARGHVVAGRLRAAKVVLEEASRLALESDVAFQGGISAVLHAEVWAMRGDVERAAASLDRAKQLLGITVPAFIRAEIRRAEGFAALAGGRHREAFDAFAELATPGSPSADGITEMWAVADLAEAAVRANMADAARELIAAVSPDPGVYDSSYLRIRFHRADALLAVDGDAATASFERALAEPGLAEWPLEEARTRLVYGEWLRRHRRVSAGRAELQRALDLFEGQCAGPWAQQARAELRGAGVGARRRADEGLVRLTPQEYQIAQLAAAGLSNRDIADQMFLSHRTVASHLYKVFPKLGVTTRGQLRDALDKAITD</sequence>
<dbReference type="SUPFAM" id="SSF48452">
    <property type="entry name" value="TPR-like"/>
    <property type="match status" value="1"/>
</dbReference>